<feature type="region of interest" description="Disordered" evidence="1">
    <location>
        <begin position="1"/>
        <end position="26"/>
    </location>
</feature>
<feature type="compositionally biased region" description="Low complexity" evidence="1">
    <location>
        <begin position="11"/>
        <end position="22"/>
    </location>
</feature>
<dbReference type="Proteomes" id="UP000696280">
    <property type="component" value="Unassembled WGS sequence"/>
</dbReference>
<gene>
    <name evidence="2" type="ORF">HYFRA_00004162</name>
</gene>
<dbReference type="OrthoDB" id="1470350at2759"/>
<sequence length="79" mass="8635">MGRSEEFGTTAQQPSSSAAEQQMGFEGMPKDLEMVLGTILDLETKSRSSVESAEELQSQCQADGNPYEVSAKGRVFWET</sequence>
<evidence type="ECO:0000313" key="2">
    <source>
        <dbReference type="EMBL" id="CAG8949835.1"/>
    </source>
</evidence>
<keyword evidence="3" id="KW-1185">Reference proteome</keyword>
<dbReference type="AlphaFoldDB" id="A0A9N9PNB7"/>
<dbReference type="EMBL" id="CAJVRL010000025">
    <property type="protein sequence ID" value="CAG8949835.1"/>
    <property type="molecule type" value="Genomic_DNA"/>
</dbReference>
<name>A0A9N9PNB7_9HELO</name>
<proteinExistence type="predicted"/>
<evidence type="ECO:0000313" key="3">
    <source>
        <dbReference type="Proteomes" id="UP000696280"/>
    </source>
</evidence>
<protein>
    <submittedName>
        <fullName evidence="2">Uncharacterized protein</fullName>
    </submittedName>
</protein>
<evidence type="ECO:0000256" key="1">
    <source>
        <dbReference type="SAM" id="MobiDB-lite"/>
    </source>
</evidence>
<organism evidence="2 3">
    <name type="scientific">Hymenoscyphus fraxineus</name>
    <dbReference type="NCBI Taxonomy" id="746836"/>
    <lineage>
        <taxon>Eukaryota</taxon>
        <taxon>Fungi</taxon>
        <taxon>Dikarya</taxon>
        <taxon>Ascomycota</taxon>
        <taxon>Pezizomycotina</taxon>
        <taxon>Leotiomycetes</taxon>
        <taxon>Helotiales</taxon>
        <taxon>Helotiaceae</taxon>
        <taxon>Hymenoscyphus</taxon>
    </lineage>
</organism>
<accession>A0A9N9PNB7</accession>
<comment type="caution">
    <text evidence="2">The sequence shown here is derived from an EMBL/GenBank/DDBJ whole genome shotgun (WGS) entry which is preliminary data.</text>
</comment>
<reference evidence="2" key="1">
    <citation type="submission" date="2021-07" db="EMBL/GenBank/DDBJ databases">
        <authorList>
            <person name="Durling M."/>
        </authorList>
    </citation>
    <scope>NUCLEOTIDE SEQUENCE</scope>
</reference>